<dbReference type="Pfam" id="PF00150">
    <property type="entry name" value="Cellulase"/>
    <property type="match status" value="1"/>
</dbReference>
<keyword evidence="1 3" id="KW-0378">Hydrolase</keyword>
<dbReference type="GO" id="GO:0000272">
    <property type="term" value="P:polysaccharide catabolic process"/>
    <property type="evidence" value="ECO:0007669"/>
    <property type="project" value="InterPro"/>
</dbReference>
<feature type="domain" description="Glycoside hydrolase family 5" evidence="6">
    <location>
        <begin position="59"/>
        <end position="326"/>
    </location>
</feature>
<comment type="similarity">
    <text evidence="3">Belongs to the glycosyl hydrolase 5 (cellulase A) family.</text>
</comment>
<reference evidence="7 8" key="1">
    <citation type="submission" date="2017-08" db="EMBL/GenBank/DDBJ databases">
        <authorList>
            <person name="de Groot N.N."/>
        </authorList>
    </citation>
    <scope>NUCLEOTIDE SEQUENCE [LARGE SCALE GENOMIC DNA]</scope>
    <source>
        <strain evidence="7 8">HM2</strain>
    </source>
</reference>
<dbReference type="RefSeq" id="WP_088661224.1">
    <property type="nucleotide sequence ID" value="NZ_UHJL01000004.1"/>
</dbReference>
<sequence>MKKSKMAIVALCAFAFVGSAFATIQPTRVGPVSQYGALQAGKNSAGEGRIYGSVQGVKDGAEVQVRGMSLTWSIFWPNGMSFYGNSFIDSLVGEWNVELVRSAMGSVGNWGQGNYKTRPEYYSAQMDTVVQAAIRNDVYVLVDWHSEGGYYNCIHKGVKPKYEFNDNKACFTASDAAKFFGTMAQRYGKYPHVIFEIYNEPVSESWNDLKAYADTVVQEIRKYSDNLIVVGTPMWSSAAGDAVANPVVDKNVAYTHHFYANMHNINETSTSQNASPNKAIAAGLSVFVTEWGWVEKDINDAKTKANADAFLKWVDEKKLSTAKWDVEKPYLEDNDDDNYIKANVLPQKMTYTKNLDWASQINDDLPFALKTTSTDATGEWSFITDVSGSDEQGDHGNSSFEDNSENGMVKMDKIKLDTVGTAFDYAPYVNADFTFNFDISKCKMFSYRYKGTNHQFVAYSDWNTSTEILGQGLWDYPFVGMPYSPEWTTAYVDFGWMVNNGWQADVPTIFSTKLTTALRFSVTNVAFGDYLWIDSLKCVEDVSNYTVMEIPDVLSIPTARMAARNFVRVNTDGLNIVATGVKNGSHYSLSNVLGQTLRVGVAKAGNFSMTAPRAGRYILRIGNSVYPVTVK</sequence>
<dbReference type="InterPro" id="IPR001547">
    <property type="entry name" value="Glyco_hydro_5"/>
</dbReference>
<accession>A0A380S8F3</accession>
<feature type="compositionally biased region" description="Polar residues" evidence="4">
    <location>
        <begin position="386"/>
        <end position="401"/>
    </location>
</feature>
<dbReference type="Proteomes" id="UP000255423">
    <property type="component" value="Unassembled WGS sequence"/>
</dbReference>
<feature type="signal peptide" evidence="5">
    <location>
        <begin position="1"/>
        <end position="22"/>
    </location>
</feature>
<dbReference type="GO" id="GO:0004553">
    <property type="term" value="F:hydrolase activity, hydrolyzing O-glycosyl compounds"/>
    <property type="evidence" value="ECO:0007669"/>
    <property type="project" value="InterPro"/>
</dbReference>
<dbReference type="Gene3D" id="3.20.20.80">
    <property type="entry name" value="Glycosidases"/>
    <property type="match status" value="1"/>
</dbReference>
<dbReference type="SUPFAM" id="SSF51445">
    <property type="entry name" value="(Trans)glycosidases"/>
    <property type="match status" value="1"/>
</dbReference>
<proteinExistence type="inferred from homology"/>
<evidence type="ECO:0000256" key="2">
    <source>
        <dbReference type="ARBA" id="ARBA00023295"/>
    </source>
</evidence>
<evidence type="ECO:0000256" key="3">
    <source>
        <dbReference type="RuleBase" id="RU361153"/>
    </source>
</evidence>
<dbReference type="PANTHER" id="PTHR34142">
    <property type="entry name" value="ENDO-BETA-1,4-GLUCANASE A"/>
    <property type="match status" value="1"/>
</dbReference>
<gene>
    <name evidence="7" type="ORF">SAMN05661053_2598</name>
</gene>
<evidence type="ECO:0000313" key="7">
    <source>
        <dbReference type="EMBL" id="SUQ25804.1"/>
    </source>
</evidence>
<dbReference type="InterPro" id="IPR017853">
    <property type="entry name" value="GH"/>
</dbReference>
<dbReference type="PANTHER" id="PTHR34142:SF1">
    <property type="entry name" value="GLYCOSIDE HYDROLASE FAMILY 5 DOMAIN-CONTAINING PROTEIN"/>
    <property type="match status" value="1"/>
</dbReference>
<feature type="region of interest" description="Disordered" evidence="4">
    <location>
        <begin position="386"/>
        <end position="405"/>
    </location>
</feature>
<dbReference type="AlphaFoldDB" id="A0A380S8F3"/>
<keyword evidence="2 3" id="KW-0326">Glycosidase</keyword>
<evidence type="ECO:0000256" key="4">
    <source>
        <dbReference type="SAM" id="MobiDB-lite"/>
    </source>
</evidence>
<evidence type="ECO:0000259" key="6">
    <source>
        <dbReference type="Pfam" id="PF00150"/>
    </source>
</evidence>
<evidence type="ECO:0000313" key="8">
    <source>
        <dbReference type="Proteomes" id="UP000255423"/>
    </source>
</evidence>
<name>A0A380S8F3_FIBSU</name>
<organism evidence="7 8">
    <name type="scientific">Fibrobacter succinogenes</name>
    <name type="common">Bacteroides succinogenes</name>
    <dbReference type="NCBI Taxonomy" id="833"/>
    <lineage>
        <taxon>Bacteria</taxon>
        <taxon>Pseudomonadati</taxon>
        <taxon>Fibrobacterota</taxon>
        <taxon>Fibrobacteria</taxon>
        <taxon>Fibrobacterales</taxon>
        <taxon>Fibrobacteraceae</taxon>
        <taxon>Fibrobacter</taxon>
    </lineage>
</organism>
<evidence type="ECO:0000256" key="1">
    <source>
        <dbReference type="ARBA" id="ARBA00022801"/>
    </source>
</evidence>
<evidence type="ECO:0000256" key="5">
    <source>
        <dbReference type="SAM" id="SignalP"/>
    </source>
</evidence>
<protein>
    <submittedName>
        <fullName evidence="7">Endoglucanase</fullName>
    </submittedName>
</protein>
<dbReference type="InterPro" id="IPR018087">
    <property type="entry name" value="Glyco_hydro_5_CS"/>
</dbReference>
<dbReference type="PROSITE" id="PS00659">
    <property type="entry name" value="GLYCOSYL_HYDROL_F5"/>
    <property type="match status" value="1"/>
</dbReference>
<dbReference type="EMBL" id="UHJL01000004">
    <property type="protein sequence ID" value="SUQ25804.1"/>
    <property type="molecule type" value="Genomic_DNA"/>
</dbReference>
<keyword evidence="5" id="KW-0732">Signal</keyword>
<feature type="chain" id="PRO_5016574011" evidence="5">
    <location>
        <begin position="23"/>
        <end position="631"/>
    </location>
</feature>